<protein>
    <submittedName>
        <fullName evidence="2">Gliding motility-associated C-terminal domain-containing protein</fullName>
    </submittedName>
</protein>
<proteinExistence type="predicted"/>
<dbReference type="Pfam" id="PF13585">
    <property type="entry name" value="CHU_C"/>
    <property type="match status" value="1"/>
</dbReference>
<name>A0A7L7L4T8_9BACT</name>
<evidence type="ECO:0000313" key="3">
    <source>
        <dbReference type="Proteomes" id="UP000514509"/>
    </source>
</evidence>
<dbReference type="RefSeq" id="WP_182414975.1">
    <property type="nucleotide sequence ID" value="NZ_CP055153.1"/>
</dbReference>
<accession>A0A7L7L4T8</accession>
<dbReference type="AlphaFoldDB" id="A0A7L7L4T8"/>
<keyword evidence="3" id="KW-1185">Reference proteome</keyword>
<dbReference type="EMBL" id="CP055153">
    <property type="protein sequence ID" value="QMU27783.1"/>
    <property type="molecule type" value="Genomic_DNA"/>
</dbReference>
<reference evidence="2 3" key="1">
    <citation type="submission" date="2020-06" db="EMBL/GenBank/DDBJ databases">
        <authorList>
            <person name="Hwang Y.J."/>
        </authorList>
    </citation>
    <scope>NUCLEOTIDE SEQUENCE [LARGE SCALE GENOMIC DNA]</scope>
    <source>
        <strain evidence="2 3">KUDC8001</strain>
    </source>
</reference>
<dbReference type="NCBIfam" id="TIGR04131">
    <property type="entry name" value="Bac_Flav_CTERM"/>
    <property type="match status" value="1"/>
</dbReference>
<dbReference type="KEGG" id="add:HUW48_06870"/>
<dbReference type="InterPro" id="IPR026341">
    <property type="entry name" value="T9SS_type_B"/>
</dbReference>
<keyword evidence="1" id="KW-0732">Signal</keyword>
<gene>
    <name evidence="2" type="ORF">HUW48_06870</name>
</gene>
<sequence length="727" mass="80372">MKLRLLFLLFIGCFTLTARATHIVGGEFELEHLSSSNYRLTLNMYFDNLNGNPGALDPDLVASIFDKQTNELMQQVYLPLTSSVPVAYTSIACTNSSLSTQKLVYTSTVQLSPFMYTSPQGYYVVWERCCRNNVISNIVSPQNAGQAFYLEFPAVVKNNKPFVNSSPKLFPPLSDYACINELFYYDFSGSDTDGDSLVYEMITPLNGYSTPFDPLPEFPSSGPYPTISWAAGLGINNQIPGNPGMSIDRFTGRLVVQPSRLGLFVFGVRCIEYRDNIRIGETRRDFQLLVLNCPTNAKPQITAQVQGQKVSYREGDTLRLTPDGNHCLDIFIMDPDPDEPLTISYRPVNFTMTDKILSVTQGVVNQGGQRDSLKATLCFPGCLDSKGKTYLLDVMVKDNGCSLPKADTVHLTIIAEPVPNEPPTIRTTAPDTVLTAKMGDVITFDAIGTDPDEEEVTVKLEPRNFKLGSQKITFSTASGPGAVTVPFRWEIDCSATGQNSYLLDFVATSMVCGQPVSKITTVEVRIDNPNAPPQLKTLLEGQTITIPFGGSVNDSIFGLDPDVNPIILSAAGEDFNLADYGMQFTPASGNGSARTAFSWTPDCRSLDRESYKVNFSVQEQACQPHAILVKSVIFLVQPPNTTSFIPANVFTPNNDGLNDYFQMPNLPPNYCESIFASITIFNRWGNQVYNSTNREFKWDGHNATDGVYYYLIKFSDKEYKGHVTLVH</sequence>
<dbReference type="Proteomes" id="UP000514509">
    <property type="component" value="Chromosome"/>
</dbReference>
<feature type="signal peptide" evidence="1">
    <location>
        <begin position="1"/>
        <end position="20"/>
    </location>
</feature>
<reference evidence="2 3" key="2">
    <citation type="submission" date="2020-08" db="EMBL/GenBank/DDBJ databases">
        <title>Adhaeribacter dokdonensis sp. nov., isolated from the rhizosphere of Elymus tsukushiensis, a plant native to the Dokdo Islands, Republic of Korea.</title>
        <authorList>
            <person name="Ghim S.Y."/>
        </authorList>
    </citation>
    <scope>NUCLEOTIDE SEQUENCE [LARGE SCALE GENOMIC DNA]</scope>
    <source>
        <strain evidence="2 3">KUDC8001</strain>
    </source>
</reference>
<organism evidence="2 3">
    <name type="scientific">Adhaeribacter radiodurans</name>
    <dbReference type="NCBI Taxonomy" id="2745197"/>
    <lineage>
        <taxon>Bacteria</taxon>
        <taxon>Pseudomonadati</taxon>
        <taxon>Bacteroidota</taxon>
        <taxon>Cytophagia</taxon>
        <taxon>Cytophagales</taxon>
        <taxon>Hymenobacteraceae</taxon>
        <taxon>Adhaeribacter</taxon>
    </lineage>
</organism>
<evidence type="ECO:0000256" key="1">
    <source>
        <dbReference type="SAM" id="SignalP"/>
    </source>
</evidence>
<evidence type="ECO:0000313" key="2">
    <source>
        <dbReference type="EMBL" id="QMU27783.1"/>
    </source>
</evidence>
<feature type="chain" id="PRO_5029617518" evidence="1">
    <location>
        <begin position="21"/>
        <end position="727"/>
    </location>
</feature>